<proteinExistence type="predicted"/>
<keyword evidence="1" id="KW-0812">Transmembrane</keyword>
<dbReference type="Pfam" id="PF07456">
    <property type="entry name" value="Hpre_diP_synt_I"/>
    <property type="match status" value="1"/>
</dbReference>
<evidence type="ECO:0000256" key="1">
    <source>
        <dbReference type="SAM" id="Phobius"/>
    </source>
</evidence>
<dbReference type="EMBL" id="PDBW01000001">
    <property type="protein sequence ID" value="PFH02955.1"/>
    <property type="molecule type" value="Genomic_DNA"/>
</dbReference>
<keyword evidence="1" id="KW-1133">Transmembrane helix</keyword>
<evidence type="ECO:0000313" key="2">
    <source>
        <dbReference type="EMBL" id="PFH02955.1"/>
    </source>
</evidence>
<dbReference type="AlphaFoldDB" id="A0AB36TIH6"/>
<dbReference type="RefSeq" id="WP_003517633.1">
    <property type="nucleotide sequence ID" value="NZ_CP013828.1"/>
</dbReference>
<comment type="caution">
    <text evidence="2">The sequence shown here is derived from an EMBL/GenBank/DDBJ whole genome shotgun (WGS) entry which is preliminary data.</text>
</comment>
<feature type="transmembrane region" description="Helical" evidence="1">
    <location>
        <begin position="136"/>
        <end position="159"/>
    </location>
</feature>
<gene>
    <name evidence="2" type="ORF">M972_111749</name>
</gene>
<reference evidence="2 3" key="1">
    <citation type="submission" date="2017-09" db="EMBL/GenBank/DDBJ databases">
        <title>Evaluation of Pacific Biosciences Sequencing Technology to Finishing C. thermocellum Genome Sequences.</title>
        <authorList>
            <person name="Brown S."/>
        </authorList>
    </citation>
    <scope>NUCLEOTIDE SEQUENCE [LARGE SCALE GENOMIC DNA]</scope>
    <source>
        <strain evidence="2 3">AD2</strain>
    </source>
</reference>
<organism evidence="2 3">
    <name type="scientific">Acetivibrio thermocellus AD2</name>
    <dbReference type="NCBI Taxonomy" id="1138384"/>
    <lineage>
        <taxon>Bacteria</taxon>
        <taxon>Bacillati</taxon>
        <taxon>Bacillota</taxon>
        <taxon>Clostridia</taxon>
        <taxon>Eubacteriales</taxon>
        <taxon>Oscillospiraceae</taxon>
        <taxon>Acetivibrio</taxon>
    </lineage>
</organism>
<accession>A0AB36TIH6</accession>
<name>A0AB36TIH6_ACETH</name>
<dbReference type="GeneID" id="35803142"/>
<sequence>MNRVKKTVLLGLFVSQALILSIVESWIPIPSPVPGVKLGLANIITVITIIFFGFREAVSVVIARCVLSSIFGGGGWMLFLFSVTGGVLSSVVMSILYKSGRDKFSITGISIAGAVSHNVGQIFVAAVFMKDLAVAVVLPVLLVSGCIMGFFVGLVSSFLEGVLRKTRIFD</sequence>
<dbReference type="Gene3D" id="1.10.1760.20">
    <property type="match status" value="1"/>
</dbReference>
<dbReference type="InterPro" id="IPR014535">
    <property type="entry name" value="Hpre_diP_synt_I"/>
</dbReference>
<feature type="transmembrane region" description="Helical" evidence="1">
    <location>
        <begin position="75"/>
        <end position="97"/>
    </location>
</feature>
<feature type="transmembrane region" description="Helical" evidence="1">
    <location>
        <begin position="35"/>
        <end position="54"/>
    </location>
</feature>
<keyword evidence="1" id="KW-0472">Membrane</keyword>
<evidence type="ECO:0000313" key="3">
    <source>
        <dbReference type="Proteomes" id="UP000223596"/>
    </source>
</evidence>
<dbReference type="Proteomes" id="UP000223596">
    <property type="component" value="Unassembled WGS sequence"/>
</dbReference>
<dbReference type="PIRSF" id="PIRSF027391">
    <property type="entry name" value="Hpre_diP_synt_I"/>
    <property type="match status" value="1"/>
</dbReference>
<protein>
    <submittedName>
        <fullName evidence="2">Heptaprenyl diphosphate synthase</fullName>
    </submittedName>
</protein>
<dbReference type="InterPro" id="IPR010898">
    <property type="entry name" value="Hpre_diP_synth_I"/>
</dbReference>
<feature type="transmembrane region" description="Helical" evidence="1">
    <location>
        <begin position="109"/>
        <end position="129"/>
    </location>
</feature>